<dbReference type="AlphaFoldDB" id="A0A7Y6ITM3"/>
<dbReference type="Proteomes" id="UP000546126">
    <property type="component" value="Unassembled WGS sequence"/>
</dbReference>
<proteinExistence type="predicted"/>
<protein>
    <recommendedName>
        <fullName evidence="3">Squalene cyclase</fullName>
    </recommendedName>
</protein>
<accession>A0A7Y6ITM3</accession>
<evidence type="ECO:0008006" key="3">
    <source>
        <dbReference type="Google" id="ProtNLM"/>
    </source>
</evidence>
<dbReference type="Gene3D" id="1.50.10.20">
    <property type="match status" value="1"/>
</dbReference>
<sequence length="314" mass="35103">MRVIDWLLASDPAIRWQVLRDLTPASPGEVAAERARVEHEGWGARLLTLQGADGLWDGGACFPASYPGDEPGQPWTATMHTLQTLQILGLDPASEAARRAISRVAEHGRWEHAGQRYFDGEVEPCINGRTIETGAYFGVDVSAIVERIVGERLPDGGWNCEAENGSVRSSFHTTVNVLDGLLAFERATGGSAEVREARRGGEEYLLERGLFRRRSTGEVADAAYLDFAFPYYWHHDVLRALDYFRRSDAGPDPRLAEAVEIVRSKRRPDGRWPLDRVHPGRVHFAVEDGVGRPSRWNTLRALRVLDWWQDPPSA</sequence>
<keyword evidence="2" id="KW-1185">Reference proteome</keyword>
<dbReference type="EMBL" id="JABWGO010000008">
    <property type="protein sequence ID" value="NUW44005.1"/>
    <property type="molecule type" value="Genomic_DNA"/>
</dbReference>
<dbReference type="InterPro" id="IPR008930">
    <property type="entry name" value="Terpenoid_cyclase/PrenylTrfase"/>
</dbReference>
<dbReference type="RefSeq" id="WP_175603531.1">
    <property type="nucleotide sequence ID" value="NZ_JABWGO010000008.1"/>
</dbReference>
<evidence type="ECO:0000313" key="2">
    <source>
        <dbReference type="Proteomes" id="UP000546126"/>
    </source>
</evidence>
<name>A0A7Y6ITM3_9ACTN</name>
<organism evidence="1 2">
    <name type="scientific">Nonomuraea rhodomycinica</name>
    <dbReference type="NCBI Taxonomy" id="1712872"/>
    <lineage>
        <taxon>Bacteria</taxon>
        <taxon>Bacillati</taxon>
        <taxon>Actinomycetota</taxon>
        <taxon>Actinomycetes</taxon>
        <taxon>Streptosporangiales</taxon>
        <taxon>Streptosporangiaceae</taxon>
        <taxon>Nonomuraea</taxon>
    </lineage>
</organism>
<reference evidence="1 2" key="1">
    <citation type="submission" date="2020-06" db="EMBL/GenBank/DDBJ databases">
        <authorList>
            <person name="Chanama M."/>
        </authorList>
    </citation>
    <scope>NUCLEOTIDE SEQUENCE [LARGE SCALE GENOMIC DNA]</scope>
    <source>
        <strain evidence="1 2">TBRC6557</strain>
    </source>
</reference>
<gene>
    <name evidence="1" type="ORF">HT134_28330</name>
</gene>
<dbReference type="SUPFAM" id="SSF48239">
    <property type="entry name" value="Terpenoid cyclases/Protein prenyltransferases"/>
    <property type="match status" value="1"/>
</dbReference>
<comment type="caution">
    <text evidence="1">The sequence shown here is derived from an EMBL/GenBank/DDBJ whole genome shotgun (WGS) entry which is preliminary data.</text>
</comment>
<evidence type="ECO:0000313" key="1">
    <source>
        <dbReference type="EMBL" id="NUW44005.1"/>
    </source>
</evidence>